<evidence type="ECO:0000259" key="8">
    <source>
        <dbReference type="SMART" id="SM00387"/>
    </source>
</evidence>
<name>A0A7W6GRZ3_9RHOB</name>
<dbReference type="EC" id="2.7.13.3" evidence="2"/>
<dbReference type="SMART" id="SM00387">
    <property type="entry name" value="HATPase_c"/>
    <property type="match status" value="2"/>
</dbReference>
<reference evidence="9 10" key="1">
    <citation type="submission" date="2020-08" db="EMBL/GenBank/DDBJ databases">
        <title>Genomic Encyclopedia of Type Strains, Phase IV (KMG-IV): sequencing the most valuable type-strain genomes for metagenomic binning, comparative biology and taxonomic classification.</title>
        <authorList>
            <person name="Goeker M."/>
        </authorList>
    </citation>
    <scope>NUCLEOTIDE SEQUENCE [LARGE SCALE GENOMIC DNA]</scope>
    <source>
        <strain evidence="9 10">DSM 102235</strain>
    </source>
</reference>
<feature type="domain" description="Histidine kinase/HSP90-like ATPase" evidence="8">
    <location>
        <begin position="277"/>
        <end position="374"/>
    </location>
</feature>
<protein>
    <recommendedName>
        <fullName evidence="2">histidine kinase</fullName>
        <ecNumber evidence="2">2.7.13.3</ecNumber>
    </recommendedName>
</protein>
<gene>
    <name evidence="9" type="ORF">GGQ68_001561</name>
</gene>
<comment type="catalytic activity">
    <reaction evidence="1">
        <text>ATP + protein L-histidine = ADP + protein N-phospho-L-histidine.</text>
        <dbReference type="EC" id="2.7.13.3"/>
    </reaction>
</comment>
<evidence type="ECO:0000256" key="4">
    <source>
        <dbReference type="ARBA" id="ARBA00022679"/>
    </source>
</evidence>
<dbReference type="Pfam" id="PF13581">
    <property type="entry name" value="HATPase_c_2"/>
    <property type="match status" value="2"/>
</dbReference>
<dbReference type="AlphaFoldDB" id="A0A7W6GRZ3"/>
<sequence length="374" mass="40079">MAQTITSLSLTVADDIKILQKIAKAVTASLGFKPFHATRLTTCAMELARNVIEHGQGGHARLSLHEPRGGAVVLRLAFADQGSGIDDLDAAMAGREPYAHGEGMGLGLAGARRMADNFQIETGNTGTLIKADFAAPIDSADIAQCAEAAGNRCDEILMREGNADRRIRQLESDLTARDLTIGEVHHRTANNLTMIGSLVRMEQRRAQTDEAKGVLSSLGIRIESMARTHKLLQSGDTESVRPLAYLQQISALAESFNRSDLIVHVDVNADDAPIPARLALDLGLITGELITNAFKHAFADRSEGRIAISMSTEGETITYRFSDDGIGLAPGQQPERSGSLGWRMIRATVSSNLGHLNVSGETGLMVEMTFPVIG</sequence>
<comment type="caution">
    <text evidence="9">The sequence shown here is derived from an EMBL/GenBank/DDBJ whole genome shotgun (WGS) entry which is preliminary data.</text>
</comment>
<evidence type="ECO:0000256" key="2">
    <source>
        <dbReference type="ARBA" id="ARBA00012438"/>
    </source>
</evidence>
<keyword evidence="3" id="KW-0597">Phosphoprotein</keyword>
<evidence type="ECO:0000313" key="10">
    <source>
        <dbReference type="Proteomes" id="UP000541426"/>
    </source>
</evidence>
<evidence type="ECO:0000256" key="1">
    <source>
        <dbReference type="ARBA" id="ARBA00000085"/>
    </source>
</evidence>
<keyword evidence="4" id="KW-0808">Transferase</keyword>
<dbReference type="Pfam" id="PF07568">
    <property type="entry name" value="HisKA_2"/>
    <property type="match status" value="1"/>
</dbReference>
<dbReference type="InterPro" id="IPR036890">
    <property type="entry name" value="HATPase_C_sf"/>
</dbReference>
<dbReference type="SUPFAM" id="SSF55874">
    <property type="entry name" value="ATPase domain of HSP90 chaperone/DNA topoisomerase II/histidine kinase"/>
    <property type="match status" value="2"/>
</dbReference>
<accession>A0A7W6GRZ3</accession>
<evidence type="ECO:0000256" key="5">
    <source>
        <dbReference type="ARBA" id="ARBA00022741"/>
    </source>
</evidence>
<keyword evidence="10" id="KW-1185">Reference proteome</keyword>
<evidence type="ECO:0000313" key="9">
    <source>
        <dbReference type="EMBL" id="MBB3985232.1"/>
    </source>
</evidence>
<keyword evidence="7" id="KW-0067">ATP-binding</keyword>
<keyword evidence="6 9" id="KW-0418">Kinase</keyword>
<dbReference type="GO" id="GO:0004673">
    <property type="term" value="F:protein histidine kinase activity"/>
    <property type="evidence" value="ECO:0007669"/>
    <property type="project" value="UniProtKB-EC"/>
</dbReference>
<organism evidence="9 10">
    <name type="scientific">Sagittula marina</name>
    <dbReference type="NCBI Taxonomy" id="943940"/>
    <lineage>
        <taxon>Bacteria</taxon>
        <taxon>Pseudomonadati</taxon>
        <taxon>Pseudomonadota</taxon>
        <taxon>Alphaproteobacteria</taxon>
        <taxon>Rhodobacterales</taxon>
        <taxon>Roseobacteraceae</taxon>
        <taxon>Sagittula</taxon>
    </lineage>
</organism>
<dbReference type="EMBL" id="JACIEJ010000003">
    <property type="protein sequence ID" value="MBB3985232.1"/>
    <property type="molecule type" value="Genomic_DNA"/>
</dbReference>
<evidence type="ECO:0000256" key="7">
    <source>
        <dbReference type="ARBA" id="ARBA00022840"/>
    </source>
</evidence>
<dbReference type="PANTHER" id="PTHR41523:SF8">
    <property type="entry name" value="ETHYLENE RESPONSE SENSOR PROTEIN"/>
    <property type="match status" value="1"/>
</dbReference>
<dbReference type="Gene3D" id="3.30.565.10">
    <property type="entry name" value="Histidine kinase-like ATPase, C-terminal domain"/>
    <property type="match status" value="2"/>
</dbReference>
<proteinExistence type="predicted"/>
<feature type="domain" description="Histidine kinase/HSP90-like ATPase" evidence="8">
    <location>
        <begin position="35"/>
        <end position="137"/>
    </location>
</feature>
<dbReference type="RefSeq" id="WP_183964593.1">
    <property type="nucleotide sequence ID" value="NZ_BAABBZ010000059.1"/>
</dbReference>
<evidence type="ECO:0000256" key="6">
    <source>
        <dbReference type="ARBA" id="ARBA00022777"/>
    </source>
</evidence>
<dbReference type="InterPro" id="IPR011495">
    <property type="entry name" value="Sig_transdc_His_kin_sub2_dim/P"/>
</dbReference>
<dbReference type="GO" id="GO:0005524">
    <property type="term" value="F:ATP binding"/>
    <property type="evidence" value="ECO:0007669"/>
    <property type="project" value="UniProtKB-KW"/>
</dbReference>
<dbReference type="Proteomes" id="UP000541426">
    <property type="component" value="Unassembled WGS sequence"/>
</dbReference>
<dbReference type="PANTHER" id="PTHR41523">
    <property type="entry name" value="TWO-COMPONENT SYSTEM SENSOR PROTEIN"/>
    <property type="match status" value="1"/>
</dbReference>
<evidence type="ECO:0000256" key="3">
    <source>
        <dbReference type="ARBA" id="ARBA00022553"/>
    </source>
</evidence>
<keyword evidence="5" id="KW-0547">Nucleotide-binding</keyword>
<dbReference type="InterPro" id="IPR003594">
    <property type="entry name" value="HATPase_dom"/>
</dbReference>